<dbReference type="PIRSF" id="PIRSF008765">
    <property type="entry name" value="PIG-P_GPI19"/>
    <property type="match status" value="1"/>
</dbReference>
<keyword evidence="5 8" id="KW-1133">Transmembrane helix</keyword>
<evidence type="ECO:0000256" key="7">
    <source>
        <dbReference type="PIRNR" id="PIRNR008765"/>
    </source>
</evidence>
<keyword evidence="7" id="KW-0808">Transferase</keyword>
<dbReference type="Pfam" id="PF08510">
    <property type="entry name" value="PIG-P"/>
    <property type="match status" value="1"/>
</dbReference>
<gene>
    <name evidence="11" type="primary">LOC101853894</name>
</gene>
<dbReference type="InterPro" id="IPR016542">
    <property type="entry name" value="PIG-P_GPI19"/>
</dbReference>
<keyword evidence="11" id="KW-0328">Glycosyltransferase</keyword>
<comment type="subcellular location">
    <subcellularLocation>
        <location evidence="1">Membrane</location>
        <topology evidence="1">Multi-pass membrane protein</topology>
    </subcellularLocation>
</comment>
<organism evidence="10 11">
    <name type="scientific">Aplysia californica</name>
    <name type="common">California sea hare</name>
    <dbReference type="NCBI Taxonomy" id="6500"/>
    <lineage>
        <taxon>Eukaryota</taxon>
        <taxon>Metazoa</taxon>
        <taxon>Spiralia</taxon>
        <taxon>Lophotrochozoa</taxon>
        <taxon>Mollusca</taxon>
        <taxon>Gastropoda</taxon>
        <taxon>Heterobranchia</taxon>
        <taxon>Euthyneura</taxon>
        <taxon>Tectipleura</taxon>
        <taxon>Aplysiida</taxon>
        <taxon>Aplysioidea</taxon>
        <taxon>Aplysiidae</taxon>
        <taxon>Aplysia</taxon>
    </lineage>
</organism>
<evidence type="ECO:0000313" key="10">
    <source>
        <dbReference type="Proteomes" id="UP000694888"/>
    </source>
</evidence>
<feature type="transmembrane region" description="Helical" evidence="8">
    <location>
        <begin position="14"/>
        <end position="34"/>
    </location>
</feature>
<evidence type="ECO:0000256" key="2">
    <source>
        <dbReference type="ARBA" id="ARBA00004687"/>
    </source>
</evidence>
<evidence type="ECO:0000256" key="4">
    <source>
        <dbReference type="ARBA" id="ARBA00022692"/>
    </source>
</evidence>
<dbReference type="GO" id="GO:0016757">
    <property type="term" value="F:glycosyltransferase activity"/>
    <property type="evidence" value="ECO:0007669"/>
    <property type="project" value="UniProtKB-KW"/>
</dbReference>
<comment type="similarity">
    <text evidence="7">Belongs to the PIGP family.</text>
</comment>
<evidence type="ECO:0000256" key="5">
    <source>
        <dbReference type="ARBA" id="ARBA00022989"/>
    </source>
</evidence>
<keyword evidence="10" id="KW-1185">Reference proteome</keyword>
<dbReference type="PANTHER" id="PTHR46346:SF1">
    <property type="entry name" value="PHOSPHATIDYLINOSITOL N-ACETYLGLUCOSAMINYLTRANSFERASE SUBUNIT P"/>
    <property type="match status" value="1"/>
</dbReference>
<evidence type="ECO:0000256" key="8">
    <source>
        <dbReference type="SAM" id="Phobius"/>
    </source>
</evidence>
<evidence type="ECO:0000256" key="6">
    <source>
        <dbReference type="ARBA" id="ARBA00023136"/>
    </source>
</evidence>
<name>A0ABM0JA91_APLCA</name>
<keyword evidence="4 8" id="KW-0812">Transmembrane</keyword>
<evidence type="ECO:0000256" key="1">
    <source>
        <dbReference type="ARBA" id="ARBA00004141"/>
    </source>
</evidence>
<keyword evidence="3 7" id="KW-0337">GPI-anchor biosynthesis</keyword>
<dbReference type="InterPro" id="IPR013717">
    <property type="entry name" value="PIG-P"/>
</dbReference>
<reference evidence="11" key="1">
    <citation type="submission" date="2025-08" db="UniProtKB">
        <authorList>
            <consortium name="RefSeq"/>
        </authorList>
    </citation>
    <scope>IDENTIFICATION</scope>
</reference>
<dbReference type="GeneID" id="101853894"/>
<dbReference type="Proteomes" id="UP000694888">
    <property type="component" value="Unplaced"/>
</dbReference>
<sequence>MAQEHSPSPTPERAVYGFVFYLASFVGFVVYIVWAYVPDAWLHSVGLTYWPQKYWAVAVPTYFCVAVILAFIAYTGLIFLKTAPITDGRTITDSKAIIYDSHVELQPNALPPLRDLDISTVNRILYSTDATCS</sequence>
<feature type="transmembrane region" description="Helical" evidence="8">
    <location>
        <begin position="54"/>
        <end position="80"/>
    </location>
</feature>
<dbReference type="InterPro" id="IPR052263">
    <property type="entry name" value="GPI_Anchor_Biosynth"/>
</dbReference>
<keyword evidence="6 7" id="KW-0472">Membrane</keyword>
<evidence type="ECO:0000256" key="3">
    <source>
        <dbReference type="ARBA" id="ARBA00022502"/>
    </source>
</evidence>
<dbReference type="PANTHER" id="PTHR46346">
    <property type="entry name" value="PHOSPHATIDYLINOSITOL N-ACETYLGLUCOSAMINYLTRANSFERASE SUBUNIT P"/>
    <property type="match status" value="1"/>
</dbReference>
<comment type="pathway">
    <text evidence="2 7">Glycolipid biosynthesis; glycosylphosphatidylinositol-anchor biosynthesis.</text>
</comment>
<evidence type="ECO:0000259" key="9">
    <source>
        <dbReference type="Pfam" id="PF08510"/>
    </source>
</evidence>
<dbReference type="RefSeq" id="XP_005089042.1">
    <property type="nucleotide sequence ID" value="XM_005088985.3"/>
</dbReference>
<comment type="function">
    <text evidence="7">Part of the complex catalyzing the transfer of N-acetylglucosamine from UDP-N-acetylglucosamine to phosphatidylinositol, the first step of GPI biosynthesis.</text>
</comment>
<proteinExistence type="inferred from homology"/>
<evidence type="ECO:0000313" key="11">
    <source>
        <dbReference type="RefSeq" id="XP_005089042.1"/>
    </source>
</evidence>
<accession>A0ABM0JA91</accession>
<feature type="domain" description="PIG-P" evidence="9">
    <location>
        <begin position="13"/>
        <end position="126"/>
    </location>
</feature>
<protein>
    <recommendedName>
        <fullName evidence="7">Phosphatidylinositol N-acetylglucosaminyltransferase subunit P</fullName>
    </recommendedName>
</protein>